<dbReference type="Gene3D" id="3.30.1330.30">
    <property type="match status" value="1"/>
</dbReference>
<evidence type="ECO:0000313" key="2">
    <source>
        <dbReference type="EMBL" id="KAG5681457.1"/>
    </source>
</evidence>
<dbReference type="GO" id="GO:0043021">
    <property type="term" value="F:ribonucleoprotein complex binding"/>
    <property type="evidence" value="ECO:0007669"/>
    <property type="project" value="TreeGrafter"/>
</dbReference>
<dbReference type="GO" id="GO:0003730">
    <property type="term" value="F:mRNA 3'-UTR binding"/>
    <property type="evidence" value="ECO:0007669"/>
    <property type="project" value="TreeGrafter"/>
</dbReference>
<dbReference type="SUPFAM" id="SSF55315">
    <property type="entry name" value="L30e-like"/>
    <property type="match status" value="1"/>
</dbReference>
<reference evidence="2" key="1">
    <citation type="submission" date="2021-03" db="EMBL/GenBank/DDBJ databases">
        <title>Chromosome level genome of the anhydrobiotic midge Polypedilum vanderplanki.</title>
        <authorList>
            <person name="Yoshida Y."/>
            <person name="Kikawada T."/>
            <person name="Gusev O."/>
        </authorList>
    </citation>
    <scope>NUCLEOTIDE SEQUENCE</scope>
    <source>
        <strain evidence="2">NIAS01</strain>
        <tissue evidence="2">Whole body or cell culture</tissue>
    </source>
</reference>
<dbReference type="InterPro" id="IPR004038">
    <property type="entry name" value="Ribosomal_eL8/eL30/eS12/Gad45"/>
</dbReference>
<proteinExistence type="predicted"/>
<dbReference type="InterPro" id="IPR040051">
    <property type="entry name" value="SECISBP2"/>
</dbReference>
<dbReference type="AlphaFoldDB" id="A0A9J6CGY7"/>
<dbReference type="OrthoDB" id="263617at2759"/>
<dbReference type="InterPro" id="IPR029064">
    <property type="entry name" value="Ribosomal_eL30-like_sf"/>
</dbReference>
<sequence>MDNKKSKKPKKSYNLFDFIVIKRKDEKTQKIVNKKISSKPQKRGKVKRKKPTTIKKRIFKERERKKNKQLEEEDVTTEIENLKISDPVPGTQNQNQLHSRNFREYCDHFITPEIRNLCELVIKDLFRYQENKFQQNPVKAKANRRYVVGFKEVRKFLVVARLKLIFIAPDLERNTEVDKLVDDIKSIAQKHKIPYVFGLKRRKLGYLLLKKVSVSIMGIFDYQGHGTFENVNSLLSLVEAEKLKYQNKKNAIL</sequence>
<dbReference type="EMBL" id="JADBJN010000001">
    <property type="protein sequence ID" value="KAG5681457.1"/>
    <property type="molecule type" value="Genomic_DNA"/>
</dbReference>
<comment type="caution">
    <text evidence="2">The sequence shown here is derived from an EMBL/GenBank/DDBJ whole genome shotgun (WGS) entry which is preliminary data.</text>
</comment>
<evidence type="ECO:0000313" key="3">
    <source>
        <dbReference type="Proteomes" id="UP001107558"/>
    </source>
</evidence>
<dbReference type="GO" id="GO:0035368">
    <property type="term" value="F:selenocysteine insertion sequence binding"/>
    <property type="evidence" value="ECO:0007669"/>
    <property type="project" value="InterPro"/>
</dbReference>
<dbReference type="PANTHER" id="PTHR13284">
    <property type="entry name" value="GH01354P"/>
    <property type="match status" value="1"/>
</dbReference>
<protein>
    <recommendedName>
        <fullName evidence="1">Ribosomal protein eL8/eL30/eS12/Gadd45 domain-containing protein</fullName>
    </recommendedName>
</protein>
<organism evidence="2 3">
    <name type="scientific">Polypedilum vanderplanki</name>
    <name type="common">Sleeping chironomid midge</name>
    <dbReference type="NCBI Taxonomy" id="319348"/>
    <lineage>
        <taxon>Eukaryota</taxon>
        <taxon>Metazoa</taxon>
        <taxon>Ecdysozoa</taxon>
        <taxon>Arthropoda</taxon>
        <taxon>Hexapoda</taxon>
        <taxon>Insecta</taxon>
        <taxon>Pterygota</taxon>
        <taxon>Neoptera</taxon>
        <taxon>Endopterygota</taxon>
        <taxon>Diptera</taxon>
        <taxon>Nematocera</taxon>
        <taxon>Chironomoidea</taxon>
        <taxon>Chironomidae</taxon>
        <taxon>Chironominae</taxon>
        <taxon>Polypedilum</taxon>
        <taxon>Polypedilum</taxon>
    </lineage>
</organism>
<dbReference type="Pfam" id="PF01248">
    <property type="entry name" value="Ribosomal_L7Ae"/>
    <property type="match status" value="1"/>
</dbReference>
<dbReference type="PANTHER" id="PTHR13284:SF4">
    <property type="entry name" value="C2H2-TYPE DOMAIN-CONTAINING PROTEIN"/>
    <property type="match status" value="1"/>
</dbReference>
<evidence type="ECO:0000259" key="1">
    <source>
        <dbReference type="Pfam" id="PF01248"/>
    </source>
</evidence>
<feature type="domain" description="Ribosomal protein eL8/eL30/eS12/Gadd45" evidence="1">
    <location>
        <begin position="133"/>
        <end position="223"/>
    </location>
</feature>
<dbReference type="GO" id="GO:1990904">
    <property type="term" value="C:ribonucleoprotein complex"/>
    <property type="evidence" value="ECO:0007669"/>
    <property type="project" value="TreeGrafter"/>
</dbReference>
<dbReference type="Proteomes" id="UP001107558">
    <property type="component" value="Chromosome 1"/>
</dbReference>
<accession>A0A9J6CGY7</accession>
<name>A0A9J6CGY7_POLVA</name>
<keyword evidence="3" id="KW-1185">Reference proteome</keyword>
<gene>
    <name evidence="2" type="ORF">PVAND_010891</name>
</gene>
<dbReference type="GO" id="GO:0005739">
    <property type="term" value="C:mitochondrion"/>
    <property type="evidence" value="ECO:0007669"/>
    <property type="project" value="TreeGrafter"/>
</dbReference>